<evidence type="ECO:0000313" key="3">
    <source>
        <dbReference type="Proteomes" id="UP000272528"/>
    </source>
</evidence>
<accession>A0A3S9A6Z4</accession>
<evidence type="ECO:0000256" key="1">
    <source>
        <dbReference type="SAM" id="Phobius"/>
    </source>
</evidence>
<organism evidence="2 3">
    <name type="scientific">Paenibacillus albus</name>
    <dbReference type="NCBI Taxonomy" id="2495582"/>
    <lineage>
        <taxon>Bacteria</taxon>
        <taxon>Bacillati</taxon>
        <taxon>Bacillota</taxon>
        <taxon>Bacilli</taxon>
        <taxon>Bacillales</taxon>
        <taxon>Paenibacillaceae</taxon>
        <taxon>Paenibacillus</taxon>
    </lineage>
</organism>
<keyword evidence="1" id="KW-1133">Transmembrane helix</keyword>
<reference evidence="3" key="1">
    <citation type="submission" date="2018-12" db="EMBL/GenBank/DDBJ databases">
        <title>Genome sequence of Peanibacillus sp.</title>
        <authorList>
            <person name="Subramani G."/>
            <person name="Srinivasan S."/>
            <person name="Kim M.K."/>
        </authorList>
    </citation>
    <scope>NUCLEOTIDE SEQUENCE [LARGE SCALE GENOMIC DNA]</scope>
    <source>
        <strain evidence="3">18JY67-1</strain>
    </source>
</reference>
<dbReference type="OrthoDB" id="9429366at2"/>
<protein>
    <submittedName>
        <fullName evidence="2">Uncharacterized protein</fullName>
    </submittedName>
</protein>
<evidence type="ECO:0000313" key="2">
    <source>
        <dbReference type="EMBL" id="AZN41537.1"/>
    </source>
</evidence>
<keyword evidence="1" id="KW-0812">Transmembrane</keyword>
<proteinExistence type="predicted"/>
<dbReference type="Proteomes" id="UP000272528">
    <property type="component" value="Chromosome"/>
</dbReference>
<sequence>MNFWATTLVRDSKTGEITLTPLKTQEFRYDDVDTGETRSINYAPIQSKNLVGVSITITGFEVDSEDSYKNMIQDFGKAFEEGLSSTFAKIASLLTTAVGGAIAVLAGAAFAVAGPVIAAAALVITCATALFYASWAPADPIIEDYIGLSLIELSALTDSSSPMPAQTQTISPSGIKVVVDSISKNIDFSQLRGNISDDEDSLYQIRFKYSRNV</sequence>
<keyword evidence="3" id="KW-1185">Reference proteome</keyword>
<feature type="transmembrane region" description="Helical" evidence="1">
    <location>
        <begin position="90"/>
        <end position="110"/>
    </location>
</feature>
<keyword evidence="1" id="KW-0472">Membrane</keyword>
<feature type="transmembrane region" description="Helical" evidence="1">
    <location>
        <begin position="116"/>
        <end position="135"/>
    </location>
</feature>
<dbReference type="RefSeq" id="WP_126017243.1">
    <property type="nucleotide sequence ID" value="NZ_CP034437.1"/>
</dbReference>
<dbReference type="AlphaFoldDB" id="A0A3S9A6Z4"/>
<dbReference type="EMBL" id="CP034437">
    <property type="protein sequence ID" value="AZN41537.1"/>
    <property type="molecule type" value="Genomic_DNA"/>
</dbReference>
<gene>
    <name evidence="2" type="ORF">EJC50_19020</name>
</gene>
<dbReference type="KEGG" id="palb:EJC50_19020"/>
<name>A0A3S9A6Z4_9BACL</name>